<dbReference type="AlphaFoldDB" id="A0A4R7W462"/>
<protein>
    <submittedName>
        <fullName evidence="1">Uncharacterized protein</fullName>
    </submittedName>
</protein>
<name>A0A4R7W462_9PSEU</name>
<dbReference type="EMBL" id="SOCP01000001">
    <property type="protein sequence ID" value="TDV57490.1"/>
    <property type="molecule type" value="Genomic_DNA"/>
</dbReference>
<evidence type="ECO:0000313" key="1">
    <source>
        <dbReference type="EMBL" id="TDV57490.1"/>
    </source>
</evidence>
<proteinExistence type="predicted"/>
<sequence length="145" mass="16055">MNDEELMDELRSACSRVDPVPESVLDNARGALLSRRFDEQLAELLLDSASEFAQVRGDQDQLRLLSFQLGEFSLEVQLEYVDERVTVRGLVDGISGTAEMDLGGERWALPVGTDGMFTTEIHRGAARFRVAAPDGVVVTTQWILV</sequence>
<evidence type="ECO:0000313" key="2">
    <source>
        <dbReference type="Proteomes" id="UP000294927"/>
    </source>
</evidence>
<dbReference type="RefSeq" id="WP_133900759.1">
    <property type="nucleotide sequence ID" value="NZ_SOCP01000001.1"/>
</dbReference>
<reference evidence="1 2" key="1">
    <citation type="submission" date="2019-03" db="EMBL/GenBank/DDBJ databases">
        <title>Genomic Encyclopedia of Archaeal and Bacterial Type Strains, Phase II (KMG-II): from individual species to whole genera.</title>
        <authorList>
            <person name="Goeker M."/>
        </authorList>
    </citation>
    <scope>NUCLEOTIDE SEQUENCE [LARGE SCALE GENOMIC DNA]</scope>
    <source>
        <strain evidence="1 2">DSM 45499</strain>
    </source>
</reference>
<comment type="caution">
    <text evidence="1">The sequence shown here is derived from an EMBL/GenBank/DDBJ whole genome shotgun (WGS) entry which is preliminary data.</text>
</comment>
<keyword evidence="2" id="KW-1185">Reference proteome</keyword>
<dbReference type="OrthoDB" id="3696154at2"/>
<gene>
    <name evidence="1" type="ORF">CLV71_101361</name>
</gene>
<dbReference type="Proteomes" id="UP000294927">
    <property type="component" value="Unassembled WGS sequence"/>
</dbReference>
<accession>A0A4R7W462</accession>
<organism evidence="1 2">
    <name type="scientific">Actinophytocola oryzae</name>
    <dbReference type="NCBI Taxonomy" id="502181"/>
    <lineage>
        <taxon>Bacteria</taxon>
        <taxon>Bacillati</taxon>
        <taxon>Actinomycetota</taxon>
        <taxon>Actinomycetes</taxon>
        <taxon>Pseudonocardiales</taxon>
        <taxon>Pseudonocardiaceae</taxon>
    </lineage>
</organism>